<dbReference type="PANTHER" id="PTHR11766:SF0">
    <property type="entry name" value="TYROSINE--TRNA LIGASE, MITOCHONDRIAL"/>
    <property type="match status" value="1"/>
</dbReference>
<evidence type="ECO:0000256" key="13">
    <source>
        <dbReference type="PROSITE-ProRule" id="PRU00182"/>
    </source>
</evidence>
<dbReference type="InterPro" id="IPR054608">
    <property type="entry name" value="SYY-like_C"/>
</dbReference>
<dbReference type="OrthoDB" id="9804243at2"/>
<dbReference type="InterPro" id="IPR014729">
    <property type="entry name" value="Rossmann-like_a/b/a_fold"/>
</dbReference>
<keyword evidence="3 12" id="KW-0436">Ligase</keyword>
<comment type="catalytic activity">
    <reaction evidence="10">
        <text>tRNA(Ile) + L-isoleucine + ATP = L-isoleucyl-tRNA(Ile) + AMP + diphosphate</text>
        <dbReference type="Rhea" id="RHEA:11060"/>
        <dbReference type="Rhea" id="RHEA-COMP:9666"/>
        <dbReference type="Rhea" id="RHEA-COMP:9695"/>
        <dbReference type="ChEBI" id="CHEBI:30616"/>
        <dbReference type="ChEBI" id="CHEBI:33019"/>
        <dbReference type="ChEBI" id="CHEBI:58045"/>
        <dbReference type="ChEBI" id="CHEBI:78442"/>
        <dbReference type="ChEBI" id="CHEBI:78528"/>
        <dbReference type="ChEBI" id="CHEBI:456215"/>
        <dbReference type="EC" id="6.1.1.5"/>
    </reaction>
</comment>
<proteinExistence type="inferred from homology"/>
<dbReference type="InterPro" id="IPR024107">
    <property type="entry name" value="Tyr-tRNA-ligase_bac_1"/>
</dbReference>
<dbReference type="SUPFAM" id="SSF52374">
    <property type="entry name" value="Nucleotidylyl transferase"/>
    <property type="match status" value="1"/>
</dbReference>
<keyword evidence="8 12" id="KW-0030">Aminoacyl-tRNA synthetase</keyword>
<reference evidence="16 17" key="1">
    <citation type="submission" date="2018-06" db="EMBL/GenBank/DDBJ databases">
        <authorList>
            <consortium name="Pathogen Informatics"/>
            <person name="Doyle S."/>
        </authorList>
    </citation>
    <scope>NUCLEOTIDE SEQUENCE [LARGE SCALE GENOMIC DNA]</scope>
    <source>
        <strain evidence="16 17">NCTC12413</strain>
    </source>
</reference>
<evidence type="ECO:0000313" key="15">
    <source>
        <dbReference type="EMBL" id="GEQ00126.1"/>
    </source>
</evidence>
<dbReference type="GO" id="GO:0004822">
    <property type="term" value="F:isoleucine-tRNA ligase activity"/>
    <property type="evidence" value="ECO:0007669"/>
    <property type="project" value="UniProtKB-EC"/>
</dbReference>
<name>A0A380CEP5_9STAP</name>
<dbReference type="RefSeq" id="WP_103387809.1">
    <property type="nucleotide sequence ID" value="NZ_BKAV01000008.1"/>
</dbReference>
<dbReference type="PROSITE" id="PS50889">
    <property type="entry name" value="S4"/>
    <property type="match status" value="1"/>
</dbReference>
<dbReference type="Proteomes" id="UP000321598">
    <property type="component" value="Unassembled WGS sequence"/>
</dbReference>
<keyword evidence="6 13" id="KW-0694">RNA-binding</keyword>
<dbReference type="PANTHER" id="PTHR11766">
    <property type="entry name" value="TYROSYL-TRNA SYNTHETASE"/>
    <property type="match status" value="1"/>
</dbReference>
<comment type="subcellular location">
    <subcellularLocation>
        <location evidence="1 12">Cytoplasm</location>
    </subcellularLocation>
</comment>
<dbReference type="Pfam" id="PF00579">
    <property type="entry name" value="tRNA-synt_1b"/>
    <property type="match status" value="1"/>
</dbReference>
<evidence type="ECO:0000313" key="18">
    <source>
        <dbReference type="Proteomes" id="UP000321598"/>
    </source>
</evidence>
<keyword evidence="18" id="KW-1185">Reference proteome</keyword>
<dbReference type="InterPro" id="IPR002305">
    <property type="entry name" value="aa-tRNA-synth_Ic"/>
</dbReference>
<evidence type="ECO:0000256" key="7">
    <source>
        <dbReference type="ARBA" id="ARBA00022917"/>
    </source>
</evidence>
<feature type="short sequence motif" description="'KMSKS' region" evidence="12">
    <location>
        <begin position="231"/>
        <end position="235"/>
    </location>
</feature>
<evidence type="ECO:0000259" key="14">
    <source>
        <dbReference type="SMART" id="SM00363"/>
    </source>
</evidence>
<feature type="domain" description="RNA-binding S4" evidence="14">
    <location>
        <begin position="353"/>
        <end position="415"/>
    </location>
</feature>
<dbReference type="SUPFAM" id="SSF55174">
    <property type="entry name" value="Alpha-L RNA-binding motif"/>
    <property type="match status" value="1"/>
</dbReference>
<evidence type="ECO:0000256" key="4">
    <source>
        <dbReference type="ARBA" id="ARBA00022741"/>
    </source>
</evidence>
<reference evidence="15 18" key="2">
    <citation type="submission" date="2019-07" db="EMBL/GenBank/DDBJ databases">
        <title>Whole genome shotgun sequence of Staphylococcus arlettae NBRC 109765.</title>
        <authorList>
            <person name="Hosoyama A."/>
            <person name="Uohara A."/>
            <person name="Ohji S."/>
            <person name="Ichikawa N."/>
        </authorList>
    </citation>
    <scope>NUCLEOTIDE SEQUENCE [LARGE SCALE GENOMIC DNA]</scope>
    <source>
        <strain evidence="15 18">NBRC 109765</strain>
    </source>
</reference>
<evidence type="ECO:0000313" key="16">
    <source>
        <dbReference type="EMBL" id="SUJ17752.1"/>
    </source>
</evidence>
<dbReference type="Gene3D" id="3.40.50.620">
    <property type="entry name" value="HUPs"/>
    <property type="match status" value="1"/>
</dbReference>
<dbReference type="InterPro" id="IPR024088">
    <property type="entry name" value="Tyr-tRNA-ligase_bac-type"/>
</dbReference>
<gene>
    <name evidence="12 16" type="primary">tyrS</name>
    <name evidence="16" type="ORF">NCTC12413_01193</name>
    <name evidence="15" type="ORF">SAR03_11630</name>
</gene>
<keyword evidence="7 12" id="KW-0648">Protein biosynthesis</keyword>
<dbReference type="InterPro" id="IPR036986">
    <property type="entry name" value="S4_RNA-bd_sf"/>
</dbReference>
<evidence type="ECO:0000256" key="11">
    <source>
        <dbReference type="ARBA" id="ARBA00060965"/>
    </source>
</evidence>
<organism evidence="16 17">
    <name type="scientific">Staphylococcus arlettae</name>
    <dbReference type="NCBI Taxonomy" id="29378"/>
    <lineage>
        <taxon>Bacteria</taxon>
        <taxon>Bacillati</taxon>
        <taxon>Bacillota</taxon>
        <taxon>Bacilli</taxon>
        <taxon>Bacillales</taxon>
        <taxon>Staphylococcaceae</taxon>
        <taxon>Staphylococcus</taxon>
    </lineage>
</organism>
<dbReference type="CDD" id="cd00395">
    <property type="entry name" value="Tyr_Trp_RS_core"/>
    <property type="match status" value="1"/>
</dbReference>
<evidence type="ECO:0000256" key="12">
    <source>
        <dbReference type="HAMAP-Rule" id="MF_02006"/>
    </source>
</evidence>
<feature type="binding site" evidence="12">
    <location>
        <position position="36"/>
    </location>
    <ligand>
        <name>L-tyrosine</name>
        <dbReference type="ChEBI" id="CHEBI:58315"/>
    </ligand>
</feature>
<dbReference type="EC" id="6.1.1.1" evidence="12"/>
<sequence>MANALIEDLQWRGLIYQQTDEANLEALLNKEQVSLYCGADPTADSLHIGHLLPFLTLRRFQNHGHRPIVLLGGGTGMIGDPSGKSEERVLQTEEQVEQNVAGIAQQMHKLFEFETEKGAQLVNNKDWLGKISLIDFLRDYGKHVGVNYMLAKDSIQSRLENGISFTEFTYTILQAIDFGHLNQTYNCKVQVGGSDQWGNITSGIELMRRMYGQTEAYGLTIPLVVKSDGKKFGKSEGGAIWLDSAKTSPYEFYQFWINTSDDDVIKFLKYFTFLEHSEIERLEQSLQEAPHLREAQKALAENVTAFIHGEDALNDAIRISQALFSGDLKSLSSQELKEGFKDVPQVTLSHDTTNIVEAIVESGISSSKRQAREDVTNGAIYINGERQQDVGYTFTAADKIDNEFTIIRRGKKKYFMVNYK</sequence>
<dbReference type="InterPro" id="IPR002942">
    <property type="entry name" value="S4_RNA-bd"/>
</dbReference>
<evidence type="ECO:0000256" key="8">
    <source>
        <dbReference type="ARBA" id="ARBA00023146"/>
    </source>
</evidence>
<accession>A0A380CEP5</accession>
<feature type="binding site" evidence="12">
    <location>
        <position position="174"/>
    </location>
    <ligand>
        <name>L-tyrosine</name>
        <dbReference type="ChEBI" id="CHEBI:58315"/>
    </ligand>
</feature>
<dbReference type="HAMAP" id="MF_02006">
    <property type="entry name" value="Tyr_tRNA_synth_type1"/>
    <property type="match status" value="1"/>
</dbReference>
<feature type="binding site" evidence="12">
    <location>
        <position position="170"/>
    </location>
    <ligand>
        <name>L-tyrosine</name>
        <dbReference type="ChEBI" id="CHEBI:58315"/>
    </ligand>
</feature>
<dbReference type="PROSITE" id="PS00178">
    <property type="entry name" value="AA_TRNA_LIGASE_I"/>
    <property type="match status" value="1"/>
</dbReference>
<dbReference type="GO" id="GO:0005829">
    <property type="term" value="C:cytosol"/>
    <property type="evidence" value="ECO:0007669"/>
    <property type="project" value="TreeGrafter"/>
</dbReference>
<dbReference type="SMART" id="SM00363">
    <property type="entry name" value="S4"/>
    <property type="match status" value="1"/>
</dbReference>
<dbReference type="GO" id="GO:0006437">
    <property type="term" value="P:tyrosyl-tRNA aminoacylation"/>
    <property type="evidence" value="ECO:0007669"/>
    <property type="project" value="UniProtKB-UniRule"/>
</dbReference>
<evidence type="ECO:0000256" key="6">
    <source>
        <dbReference type="ARBA" id="ARBA00022884"/>
    </source>
</evidence>
<keyword evidence="2 12" id="KW-0963">Cytoplasm</keyword>
<dbReference type="GO" id="GO:0042803">
    <property type="term" value="F:protein homodimerization activity"/>
    <property type="evidence" value="ECO:0007669"/>
    <property type="project" value="UniProtKB-ARBA"/>
</dbReference>
<dbReference type="NCBIfam" id="TIGR00234">
    <property type="entry name" value="tyrS"/>
    <property type="match status" value="1"/>
</dbReference>
<evidence type="ECO:0000256" key="3">
    <source>
        <dbReference type="ARBA" id="ARBA00022598"/>
    </source>
</evidence>
<feature type="binding site" evidence="12">
    <location>
        <position position="234"/>
    </location>
    <ligand>
        <name>ATP</name>
        <dbReference type="ChEBI" id="CHEBI:30616"/>
    </ligand>
</feature>
<protein>
    <recommendedName>
        <fullName evidence="12">Tyrosine--tRNA ligase</fullName>
        <ecNumber evidence="12">6.1.1.1</ecNumber>
    </recommendedName>
    <alternativeName>
        <fullName evidence="12">Tyrosyl-tRNA synthetase</fullName>
        <shortName evidence="12">TyrRS</shortName>
    </alternativeName>
</protein>
<dbReference type="CDD" id="cd00165">
    <property type="entry name" value="S4"/>
    <property type="match status" value="1"/>
</dbReference>
<dbReference type="EMBL" id="BKAV01000008">
    <property type="protein sequence ID" value="GEQ00126.1"/>
    <property type="molecule type" value="Genomic_DNA"/>
</dbReference>
<dbReference type="AlphaFoldDB" id="A0A380CEP5"/>
<keyword evidence="5 12" id="KW-0067">ATP-binding</keyword>
<dbReference type="InterPro" id="IPR002307">
    <property type="entry name" value="Tyr-tRNA-ligase"/>
</dbReference>
<dbReference type="Gene3D" id="1.10.240.10">
    <property type="entry name" value="Tyrosyl-Transfer RNA Synthetase"/>
    <property type="match status" value="1"/>
</dbReference>
<evidence type="ECO:0000256" key="9">
    <source>
        <dbReference type="ARBA" id="ARBA00048248"/>
    </source>
</evidence>
<dbReference type="FunFam" id="1.10.240.10:FF:000001">
    <property type="entry name" value="Tyrosine--tRNA ligase"/>
    <property type="match status" value="1"/>
</dbReference>
<dbReference type="FunFam" id="3.40.50.620:FF:000008">
    <property type="entry name" value="Tyrosine--tRNA ligase"/>
    <property type="match status" value="1"/>
</dbReference>
<dbReference type="STRING" id="1212545.SARL_07433"/>
<evidence type="ECO:0000313" key="17">
    <source>
        <dbReference type="Proteomes" id="UP000254956"/>
    </source>
</evidence>
<dbReference type="Proteomes" id="UP000254956">
    <property type="component" value="Unassembled WGS sequence"/>
</dbReference>
<comment type="similarity">
    <text evidence="11 12">Belongs to the class-I aminoacyl-tRNA synthetase family. TyrS type 1 subfamily.</text>
</comment>
<evidence type="ECO:0000256" key="1">
    <source>
        <dbReference type="ARBA" id="ARBA00004496"/>
    </source>
</evidence>
<dbReference type="EMBL" id="UGZE01000001">
    <property type="protein sequence ID" value="SUJ17752.1"/>
    <property type="molecule type" value="Genomic_DNA"/>
</dbReference>
<dbReference type="Gene3D" id="3.10.290.10">
    <property type="entry name" value="RNA-binding S4 domain"/>
    <property type="match status" value="1"/>
</dbReference>
<feature type="short sequence motif" description="'HIGH' region" evidence="12">
    <location>
        <begin position="41"/>
        <end position="50"/>
    </location>
</feature>
<keyword evidence="4 12" id="KW-0547">Nucleotide-binding</keyword>
<evidence type="ECO:0000256" key="2">
    <source>
        <dbReference type="ARBA" id="ARBA00022490"/>
    </source>
</evidence>
<dbReference type="InterPro" id="IPR001412">
    <property type="entry name" value="aa-tRNA-synth_I_CS"/>
</dbReference>
<evidence type="ECO:0000256" key="10">
    <source>
        <dbReference type="ARBA" id="ARBA00048359"/>
    </source>
</evidence>
<comment type="function">
    <text evidence="12">Catalyzes the attachment of tyrosine to tRNA(Tyr) in a two-step reaction: tyrosine is first activated by ATP to form Tyr-AMP and then transferred to the acceptor end of tRNA(Tyr).</text>
</comment>
<dbReference type="GO" id="GO:0003723">
    <property type="term" value="F:RNA binding"/>
    <property type="evidence" value="ECO:0007669"/>
    <property type="project" value="UniProtKB-KW"/>
</dbReference>
<evidence type="ECO:0000256" key="5">
    <source>
        <dbReference type="ARBA" id="ARBA00022840"/>
    </source>
</evidence>
<comment type="subunit">
    <text evidence="12">Homodimer.</text>
</comment>
<dbReference type="Pfam" id="PF22421">
    <property type="entry name" value="SYY_C-terminal"/>
    <property type="match status" value="1"/>
</dbReference>
<dbReference type="GO" id="GO:0004831">
    <property type="term" value="F:tyrosine-tRNA ligase activity"/>
    <property type="evidence" value="ECO:0007669"/>
    <property type="project" value="UniProtKB-UniRule"/>
</dbReference>
<dbReference type="GO" id="GO:0005524">
    <property type="term" value="F:ATP binding"/>
    <property type="evidence" value="ECO:0007669"/>
    <property type="project" value="UniProtKB-UniRule"/>
</dbReference>
<comment type="catalytic activity">
    <reaction evidence="9 12">
        <text>tRNA(Tyr) + L-tyrosine + ATP = L-tyrosyl-tRNA(Tyr) + AMP + diphosphate + H(+)</text>
        <dbReference type="Rhea" id="RHEA:10220"/>
        <dbReference type="Rhea" id="RHEA-COMP:9706"/>
        <dbReference type="Rhea" id="RHEA-COMP:9707"/>
        <dbReference type="ChEBI" id="CHEBI:15378"/>
        <dbReference type="ChEBI" id="CHEBI:30616"/>
        <dbReference type="ChEBI" id="CHEBI:33019"/>
        <dbReference type="ChEBI" id="CHEBI:58315"/>
        <dbReference type="ChEBI" id="CHEBI:78442"/>
        <dbReference type="ChEBI" id="CHEBI:78536"/>
        <dbReference type="ChEBI" id="CHEBI:456215"/>
        <dbReference type="EC" id="6.1.1.1"/>
    </reaction>
</comment>
<dbReference type="PRINTS" id="PR01040">
    <property type="entry name" value="TRNASYNTHTYR"/>
</dbReference>